<dbReference type="GO" id="GO:0070040">
    <property type="term" value="F:rRNA (adenine(2503)-C2-)-methyltransferase activity"/>
    <property type="evidence" value="ECO:0007669"/>
    <property type="project" value="UniProtKB-UniRule"/>
</dbReference>
<comment type="miscellaneous">
    <text evidence="14">Reaction proceeds by a ping-pong mechanism involving intermediate methylation of a conserved cysteine residue.</text>
</comment>
<dbReference type="PIRSF" id="PIRSF006004">
    <property type="entry name" value="CHP00048"/>
    <property type="match status" value="1"/>
</dbReference>
<evidence type="ECO:0000256" key="7">
    <source>
        <dbReference type="ARBA" id="ARBA00022679"/>
    </source>
</evidence>
<dbReference type="GO" id="GO:0070475">
    <property type="term" value="P:rRNA base methylation"/>
    <property type="evidence" value="ECO:0007669"/>
    <property type="project" value="UniProtKB-UniRule"/>
</dbReference>
<name>A0A7W5DPJ3_9PORP</name>
<comment type="cofactor">
    <cofactor evidence="14">
        <name>[4Fe-4S] cluster</name>
        <dbReference type="ChEBI" id="CHEBI:49883"/>
    </cofactor>
    <text evidence="14">Binds 1 [4Fe-4S] cluster. The cluster is coordinated with 3 cysteines and an exchangeable S-adenosyl-L-methionine.</text>
</comment>
<dbReference type="SUPFAM" id="SSF102114">
    <property type="entry name" value="Radical SAM enzymes"/>
    <property type="match status" value="1"/>
</dbReference>
<dbReference type="InterPro" id="IPR040072">
    <property type="entry name" value="Methyltransferase_A"/>
</dbReference>
<evidence type="ECO:0000256" key="4">
    <source>
        <dbReference type="ARBA" id="ARBA00022490"/>
    </source>
</evidence>
<comment type="subcellular location">
    <subcellularLocation>
        <location evidence="1 14">Cytoplasm</location>
    </subcellularLocation>
</comment>
<dbReference type="CDD" id="cd01335">
    <property type="entry name" value="Radical_SAM"/>
    <property type="match status" value="1"/>
</dbReference>
<dbReference type="AlphaFoldDB" id="A0A7W5DPJ3"/>
<evidence type="ECO:0000313" key="17">
    <source>
        <dbReference type="Proteomes" id="UP000544222"/>
    </source>
</evidence>
<evidence type="ECO:0000256" key="13">
    <source>
        <dbReference type="ARBA" id="ARBA00023157"/>
    </source>
</evidence>
<dbReference type="SFLD" id="SFLDF00275">
    <property type="entry name" value="adenosine_C2_methyltransferase"/>
    <property type="match status" value="1"/>
</dbReference>
<dbReference type="SFLD" id="SFLDS00029">
    <property type="entry name" value="Radical_SAM"/>
    <property type="match status" value="1"/>
</dbReference>
<comment type="function">
    <text evidence="14">Specifically methylates position 2 of adenine 2503 in 23S rRNA and position 2 of adenine 37 in tRNAs.</text>
</comment>
<evidence type="ECO:0000256" key="5">
    <source>
        <dbReference type="ARBA" id="ARBA00022552"/>
    </source>
</evidence>
<evidence type="ECO:0000256" key="8">
    <source>
        <dbReference type="ARBA" id="ARBA00022691"/>
    </source>
</evidence>
<feature type="binding site" evidence="14">
    <location>
        <position position="287"/>
    </location>
    <ligand>
        <name>S-adenosyl-L-methionine</name>
        <dbReference type="ChEBI" id="CHEBI:59789"/>
    </ligand>
</feature>
<dbReference type="PANTHER" id="PTHR30544">
    <property type="entry name" value="23S RRNA METHYLTRANSFERASE"/>
    <property type="match status" value="1"/>
</dbReference>
<keyword evidence="4 14" id="KW-0963">Cytoplasm</keyword>
<dbReference type="Gene3D" id="1.10.150.530">
    <property type="match status" value="1"/>
</dbReference>
<evidence type="ECO:0000256" key="6">
    <source>
        <dbReference type="ARBA" id="ARBA00022603"/>
    </source>
</evidence>
<keyword evidence="17" id="KW-1185">Reference proteome</keyword>
<feature type="binding site" evidence="14">
    <location>
        <position position="112"/>
    </location>
    <ligand>
        <name>[4Fe-4S] cluster</name>
        <dbReference type="ChEBI" id="CHEBI:49883"/>
        <note>4Fe-4S-S-AdoMet</note>
    </ligand>
</feature>
<comment type="caution">
    <text evidence="16">The sequence shown here is derived from an EMBL/GenBank/DDBJ whole genome shotgun (WGS) entry which is preliminary data.</text>
</comment>
<feature type="binding site" evidence="14">
    <location>
        <position position="189"/>
    </location>
    <ligand>
        <name>S-adenosyl-L-methionine</name>
        <dbReference type="ChEBI" id="CHEBI:59789"/>
    </ligand>
</feature>
<evidence type="ECO:0000256" key="14">
    <source>
        <dbReference type="HAMAP-Rule" id="MF_01849"/>
    </source>
</evidence>
<evidence type="ECO:0000256" key="12">
    <source>
        <dbReference type="ARBA" id="ARBA00023014"/>
    </source>
</evidence>
<evidence type="ECO:0000256" key="2">
    <source>
        <dbReference type="ARBA" id="ARBA00007544"/>
    </source>
</evidence>
<dbReference type="Pfam" id="PF04055">
    <property type="entry name" value="Radical_SAM"/>
    <property type="match status" value="1"/>
</dbReference>
<reference evidence="16 17" key="1">
    <citation type="submission" date="2020-08" db="EMBL/GenBank/DDBJ databases">
        <title>Genomic Encyclopedia of Type Strains, Phase IV (KMG-IV): sequencing the most valuable type-strain genomes for metagenomic binning, comparative biology and taxonomic classification.</title>
        <authorList>
            <person name="Goeker M."/>
        </authorList>
    </citation>
    <scope>NUCLEOTIDE SEQUENCE [LARGE SCALE GENOMIC DNA]</scope>
    <source>
        <strain evidence="16 17">DSM 27471</strain>
    </source>
</reference>
<protein>
    <recommendedName>
        <fullName evidence="14">Probable dual-specificity RNA methyltransferase RlmN</fullName>
        <ecNumber evidence="14">2.1.1.192</ecNumber>
    </recommendedName>
    <alternativeName>
        <fullName evidence="14">23S rRNA (adenine(2503)-C(2))-methyltransferase</fullName>
    </alternativeName>
    <alternativeName>
        <fullName evidence="14">23S rRNA m2A2503 methyltransferase</fullName>
    </alternativeName>
    <alternativeName>
        <fullName evidence="14">Ribosomal RNA large subunit methyltransferase N</fullName>
    </alternativeName>
    <alternativeName>
        <fullName evidence="14">tRNA (adenine(37)-C(2))-methyltransferase</fullName>
    </alternativeName>
    <alternativeName>
        <fullName evidence="14">tRNA m2A37 methyltransferase</fullName>
    </alternativeName>
</protein>
<feature type="binding site" evidence="14">
    <location>
        <begin position="157"/>
        <end position="158"/>
    </location>
    <ligand>
        <name>S-adenosyl-L-methionine</name>
        <dbReference type="ChEBI" id="CHEBI:59789"/>
    </ligand>
</feature>
<keyword evidence="11 14" id="KW-0408">Iron</keyword>
<evidence type="ECO:0000256" key="9">
    <source>
        <dbReference type="ARBA" id="ARBA00022694"/>
    </source>
</evidence>
<dbReference type="GO" id="GO:0046872">
    <property type="term" value="F:metal ion binding"/>
    <property type="evidence" value="ECO:0007669"/>
    <property type="project" value="UniProtKB-KW"/>
</dbReference>
<feature type="active site" description="Proton acceptor" evidence="14">
    <location>
        <position position="92"/>
    </location>
</feature>
<evidence type="ECO:0000256" key="3">
    <source>
        <dbReference type="ARBA" id="ARBA00022485"/>
    </source>
</evidence>
<evidence type="ECO:0000259" key="15">
    <source>
        <dbReference type="PROSITE" id="PS51918"/>
    </source>
</evidence>
<dbReference type="RefSeq" id="WP_183412478.1">
    <property type="nucleotide sequence ID" value="NZ_JACHYB010000001.1"/>
</dbReference>
<comment type="caution">
    <text evidence="14">Lacks conserved residue(s) required for the propagation of feature annotation.</text>
</comment>
<gene>
    <name evidence="14" type="primary">rlmN</name>
    <name evidence="16" type="ORF">FHX64_000770</name>
</gene>
<dbReference type="SFLD" id="SFLDG01062">
    <property type="entry name" value="methyltransferase_(Class_A)"/>
    <property type="match status" value="1"/>
</dbReference>
<dbReference type="Gene3D" id="3.20.20.70">
    <property type="entry name" value="Aldolase class I"/>
    <property type="match status" value="1"/>
</dbReference>
<keyword evidence="10 14" id="KW-0479">Metal-binding</keyword>
<sequence length="347" mass="39179">MEKEPLLGKTLPELQALVAANGMPSFAAKQIAQWLYVQHATDIDQMTNLSITKRAALSEKYTVGRSEPVEVVASEDGTRKYLFKSLSGHYIESVYIPEDDRATLCVSSQVGCKMNCKFCQTGKQGFSAQLLATDILNQILSLPERAQLTNLVFMGMGEPFDNTDEVLKALEILTASYGYAWSPRRITVSTIGIVPGLVRFLEQSQCHLAISLHSPFSSERMSLMPMEKTYPVEQVIQMLKGYDFRHQRRVSFEYIVFDHMNDTMRHARELVRLLRDIPCRVNLIRYHAIPGIDLKGADESRMIFLRDYLSDNGVTCTIRRSRGEDILAACGLLSTQKQEDDLKAQVL</sequence>
<dbReference type="GO" id="GO:0030488">
    <property type="term" value="P:tRNA methylation"/>
    <property type="evidence" value="ECO:0007669"/>
    <property type="project" value="UniProtKB-UniRule"/>
</dbReference>
<evidence type="ECO:0000313" key="16">
    <source>
        <dbReference type="EMBL" id="MBB3186607.1"/>
    </source>
</evidence>
<dbReference type="GO" id="GO:0000049">
    <property type="term" value="F:tRNA binding"/>
    <property type="evidence" value="ECO:0007669"/>
    <property type="project" value="UniProtKB-UniRule"/>
</dbReference>
<evidence type="ECO:0000256" key="11">
    <source>
        <dbReference type="ARBA" id="ARBA00023004"/>
    </source>
</evidence>
<dbReference type="GO" id="GO:0051539">
    <property type="term" value="F:4 iron, 4 sulfur cluster binding"/>
    <property type="evidence" value="ECO:0007669"/>
    <property type="project" value="UniProtKB-UniRule"/>
</dbReference>
<feature type="binding site" evidence="14">
    <location>
        <begin position="211"/>
        <end position="213"/>
    </location>
    <ligand>
        <name>S-adenosyl-L-methionine</name>
        <dbReference type="ChEBI" id="CHEBI:59789"/>
    </ligand>
</feature>
<keyword evidence="12 14" id="KW-0411">Iron-sulfur</keyword>
<keyword evidence="7 14" id="KW-0808">Transferase</keyword>
<dbReference type="Proteomes" id="UP000544222">
    <property type="component" value="Unassembled WGS sequence"/>
</dbReference>
<dbReference type="InterPro" id="IPR058240">
    <property type="entry name" value="rSAM_sf"/>
</dbReference>
<evidence type="ECO:0000256" key="10">
    <source>
        <dbReference type="ARBA" id="ARBA00022723"/>
    </source>
</evidence>
<dbReference type="GO" id="GO:0002935">
    <property type="term" value="F:tRNA (adenine(37)-C2)-methyltransferase activity"/>
    <property type="evidence" value="ECO:0007669"/>
    <property type="project" value="UniProtKB-UniRule"/>
</dbReference>
<dbReference type="InterPro" id="IPR048641">
    <property type="entry name" value="RlmN_N"/>
</dbReference>
<organism evidence="16 17">
    <name type="scientific">Microbacter margulisiae</name>
    <dbReference type="NCBI Taxonomy" id="1350067"/>
    <lineage>
        <taxon>Bacteria</taxon>
        <taxon>Pseudomonadati</taxon>
        <taxon>Bacteroidota</taxon>
        <taxon>Bacteroidia</taxon>
        <taxon>Bacteroidales</taxon>
        <taxon>Porphyromonadaceae</taxon>
        <taxon>Microbacter</taxon>
    </lineage>
</organism>
<keyword evidence="9 14" id="KW-0819">tRNA processing</keyword>
<dbReference type="NCBIfam" id="TIGR00048">
    <property type="entry name" value="rRNA_mod_RlmN"/>
    <property type="match status" value="1"/>
</dbReference>
<keyword evidence="13 14" id="KW-1015">Disulfide bond</keyword>
<dbReference type="GO" id="GO:0019843">
    <property type="term" value="F:rRNA binding"/>
    <property type="evidence" value="ECO:0007669"/>
    <property type="project" value="UniProtKB-UniRule"/>
</dbReference>
<feature type="binding site" evidence="14">
    <location>
        <position position="119"/>
    </location>
    <ligand>
        <name>[4Fe-4S] cluster</name>
        <dbReference type="ChEBI" id="CHEBI:49883"/>
        <note>4Fe-4S-S-AdoMet</note>
    </ligand>
</feature>
<dbReference type="FunFam" id="3.20.20.70:FF:000014">
    <property type="entry name" value="Probable dual-specificity RNA methyltransferase RlmN"/>
    <property type="match status" value="1"/>
</dbReference>
<comment type="similarity">
    <text evidence="2 14">Belongs to the radical SAM superfamily. RlmN family.</text>
</comment>
<dbReference type="EC" id="2.1.1.192" evidence="14"/>
<dbReference type="InterPro" id="IPR004383">
    <property type="entry name" value="rRNA_lsu_MTrfase_RlmN/Cfr"/>
</dbReference>
<dbReference type="PANTHER" id="PTHR30544:SF5">
    <property type="entry name" value="RADICAL SAM CORE DOMAIN-CONTAINING PROTEIN"/>
    <property type="match status" value="1"/>
</dbReference>
<keyword evidence="6 14" id="KW-0489">Methyltransferase</keyword>
<dbReference type="HAMAP" id="MF_01849">
    <property type="entry name" value="RNA_methyltr_RlmN"/>
    <property type="match status" value="1"/>
</dbReference>
<keyword evidence="3 14" id="KW-0004">4Fe-4S</keyword>
<feature type="binding site" evidence="14">
    <location>
        <position position="116"/>
    </location>
    <ligand>
        <name>[4Fe-4S] cluster</name>
        <dbReference type="ChEBI" id="CHEBI:49883"/>
        <note>4Fe-4S-S-AdoMet</note>
    </ligand>
</feature>
<proteinExistence type="inferred from homology"/>
<feature type="active site" description="S-methylcysteine intermediate" evidence="14">
    <location>
        <position position="330"/>
    </location>
</feature>
<dbReference type="Pfam" id="PF21016">
    <property type="entry name" value="RlmN_N"/>
    <property type="match status" value="1"/>
</dbReference>
<dbReference type="InterPro" id="IPR007197">
    <property type="entry name" value="rSAM"/>
</dbReference>
<dbReference type="EMBL" id="JACHYB010000001">
    <property type="protein sequence ID" value="MBB3186607.1"/>
    <property type="molecule type" value="Genomic_DNA"/>
</dbReference>
<dbReference type="InterPro" id="IPR027492">
    <property type="entry name" value="RNA_MTrfase_RlmN"/>
</dbReference>
<feature type="domain" description="Radical SAM core" evidence="15">
    <location>
        <begin position="98"/>
        <end position="325"/>
    </location>
</feature>
<dbReference type="GO" id="GO:0005737">
    <property type="term" value="C:cytoplasm"/>
    <property type="evidence" value="ECO:0007669"/>
    <property type="project" value="UniProtKB-SubCell"/>
</dbReference>
<keyword evidence="5 14" id="KW-0698">rRNA processing</keyword>
<dbReference type="PROSITE" id="PS51918">
    <property type="entry name" value="RADICAL_SAM"/>
    <property type="match status" value="1"/>
</dbReference>
<comment type="catalytic activity">
    <reaction evidence="14">
        <text>adenosine(2503) in 23S rRNA + 2 reduced [2Fe-2S]-[ferredoxin] + 2 S-adenosyl-L-methionine = 2-methyladenosine(2503) in 23S rRNA + 5'-deoxyadenosine + L-methionine + 2 oxidized [2Fe-2S]-[ferredoxin] + S-adenosyl-L-homocysteine</text>
        <dbReference type="Rhea" id="RHEA:42916"/>
        <dbReference type="Rhea" id="RHEA-COMP:10000"/>
        <dbReference type="Rhea" id="RHEA-COMP:10001"/>
        <dbReference type="Rhea" id="RHEA-COMP:10152"/>
        <dbReference type="Rhea" id="RHEA-COMP:10282"/>
        <dbReference type="ChEBI" id="CHEBI:17319"/>
        <dbReference type="ChEBI" id="CHEBI:33737"/>
        <dbReference type="ChEBI" id="CHEBI:33738"/>
        <dbReference type="ChEBI" id="CHEBI:57844"/>
        <dbReference type="ChEBI" id="CHEBI:57856"/>
        <dbReference type="ChEBI" id="CHEBI:59789"/>
        <dbReference type="ChEBI" id="CHEBI:74411"/>
        <dbReference type="ChEBI" id="CHEBI:74497"/>
        <dbReference type="EC" id="2.1.1.192"/>
    </reaction>
</comment>
<dbReference type="InterPro" id="IPR013785">
    <property type="entry name" value="Aldolase_TIM"/>
</dbReference>
<comment type="catalytic activity">
    <reaction evidence="14">
        <text>adenosine(37) in tRNA + 2 reduced [2Fe-2S]-[ferredoxin] + 2 S-adenosyl-L-methionine = 2-methyladenosine(37) in tRNA + 5'-deoxyadenosine + L-methionine + 2 oxidized [2Fe-2S]-[ferredoxin] + S-adenosyl-L-homocysteine</text>
        <dbReference type="Rhea" id="RHEA:43332"/>
        <dbReference type="Rhea" id="RHEA-COMP:10000"/>
        <dbReference type="Rhea" id="RHEA-COMP:10001"/>
        <dbReference type="Rhea" id="RHEA-COMP:10162"/>
        <dbReference type="Rhea" id="RHEA-COMP:10485"/>
        <dbReference type="ChEBI" id="CHEBI:17319"/>
        <dbReference type="ChEBI" id="CHEBI:33737"/>
        <dbReference type="ChEBI" id="CHEBI:33738"/>
        <dbReference type="ChEBI" id="CHEBI:57844"/>
        <dbReference type="ChEBI" id="CHEBI:57856"/>
        <dbReference type="ChEBI" id="CHEBI:59789"/>
        <dbReference type="ChEBI" id="CHEBI:74411"/>
        <dbReference type="ChEBI" id="CHEBI:74497"/>
        <dbReference type="EC" id="2.1.1.192"/>
    </reaction>
</comment>
<evidence type="ECO:0000256" key="1">
    <source>
        <dbReference type="ARBA" id="ARBA00004496"/>
    </source>
</evidence>
<keyword evidence="8 14" id="KW-0949">S-adenosyl-L-methionine</keyword>
<accession>A0A7W5DPJ3</accession>